<name>A0A6G0QJ90_9STRA</name>
<keyword evidence="2" id="KW-0472">Membrane</keyword>
<dbReference type="Gene3D" id="1.20.1250.20">
    <property type="entry name" value="MFS general substrate transporter like domains"/>
    <property type="match status" value="2"/>
</dbReference>
<dbReference type="EMBL" id="QXFY01002968">
    <property type="protein sequence ID" value="KAE9290170.1"/>
    <property type="molecule type" value="Genomic_DNA"/>
</dbReference>
<dbReference type="SUPFAM" id="SSF103473">
    <property type="entry name" value="MFS general substrate transporter"/>
    <property type="match status" value="1"/>
</dbReference>
<dbReference type="InterPro" id="IPR020846">
    <property type="entry name" value="MFS_dom"/>
</dbReference>
<comment type="subcellular location">
    <subcellularLocation>
        <location evidence="1">Membrane</location>
        <topology evidence="1">Multi-pass membrane protein</topology>
    </subcellularLocation>
</comment>
<evidence type="ECO:0000313" key="5">
    <source>
        <dbReference type="Proteomes" id="UP000486351"/>
    </source>
</evidence>
<dbReference type="InterPro" id="IPR036259">
    <property type="entry name" value="MFS_trans_sf"/>
</dbReference>
<feature type="transmembrane region" description="Helical" evidence="2">
    <location>
        <begin position="518"/>
        <end position="538"/>
    </location>
</feature>
<evidence type="ECO:0000259" key="3">
    <source>
        <dbReference type="PROSITE" id="PS50850"/>
    </source>
</evidence>
<feature type="domain" description="Major facilitator superfamily (MFS) profile" evidence="3">
    <location>
        <begin position="362"/>
        <end position="545"/>
    </location>
</feature>
<dbReference type="Pfam" id="PF07690">
    <property type="entry name" value="MFS_1"/>
    <property type="match status" value="2"/>
</dbReference>
<accession>A0A6G0QJ90</accession>
<gene>
    <name evidence="4" type="ORF">PF008_g25690</name>
</gene>
<proteinExistence type="predicted"/>
<dbReference type="PROSITE" id="PS50850">
    <property type="entry name" value="MFS"/>
    <property type="match status" value="1"/>
</dbReference>
<feature type="transmembrane region" description="Helical" evidence="2">
    <location>
        <begin position="396"/>
        <end position="417"/>
    </location>
</feature>
<evidence type="ECO:0000256" key="2">
    <source>
        <dbReference type="SAM" id="Phobius"/>
    </source>
</evidence>
<feature type="transmembrane region" description="Helical" evidence="2">
    <location>
        <begin position="362"/>
        <end position="384"/>
    </location>
</feature>
<dbReference type="AlphaFoldDB" id="A0A6G0QJ90"/>
<keyword evidence="2" id="KW-0812">Transmembrane</keyword>
<feature type="transmembrane region" description="Helical" evidence="2">
    <location>
        <begin position="489"/>
        <end position="512"/>
    </location>
</feature>
<feature type="transmembrane region" description="Helical" evidence="2">
    <location>
        <begin position="128"/>
        <end position="147"/>
    </location>
</feature>
<dbReference type="InterPro" id="IPR011701">
    <property type="entry name" value="MFS"/>
</dbReference>
<evidence type="ECO:0000313" key="4">
    <source>
        <dbReference type="EMBL" id="KAE9290170.1"/>
    </source>
</evidence>
<reference evidence="4 5" key="1">
    <citation type="submission" date="2018-09" db="EMBL/GenBank/DDBJ databases">
        <title>Genomic investigation of the strawberry pathogen Phytophthora fragariae indicates pathogenicity is determined by transcriptional variation in three key races.</title>
        <authorList>
            <person name="Adams T.M."/>
            <person name="Armitage A.D."/>
            <person name="Sobczyk M.K."/>
            <person name="Bates H.J."/>
            <person name="Dunwell J.M."/>
            <person name="Nellist C.F."/>
            <person name="Harrison R.J."/>
        </authorList>
    </citation>
    <scope>NUCLEOTIDE SEQUENCE [LARGE SCALE GENOMIC DNA]</scope>
    <source>
        <strain evidence="4 5">NOV-77</strain>
    </source>
</reference>
<dbReference type="GO" id="GO:0022857">
    <property type="term" value="F:transmembrane transporter activity"/>
    <property type="evidence" value="ECO:0007669"/>
    <property type="project" value="InterPro"/>
</dbReference>
<keyword evidence="2" id="KW-1133">Transmembrane helix</keyword>
<feature type="transmembrane region" description="Helical" evidence="2">
    <location>
        <begin position="63"/>
        <end position="90"/>
    </location>
</feature>
<feature type="transmembrane region" description="Helical" evidence="2">
    <location>
        <begin position="227"/>
        <end position="245"/>
    </location>
</feature>
<protein>
    <recommendedName>
        <fullName evidence="3">Major facilitator superfamily (MFS) profile domain-containing protein</fullName>
    </recommendedName>
</protein>
<feature type="transmembrane region" description="Helical" evidence="2">
    <location>
        <begin position="198"/>
        <end position="215"/>
    </location>
</feature>
<sequence>MMILHEKGPSYDMSMSVPDTHLFDPVAALHSPSSAQGHASSSASALTSTMGLWSREGVTHNVWAAYVFTLFFWSARSILFQQVVAGYVFVLTASNKPVGIVKGIQGISQLVFSLPGGYFADRTRRDTILKLSGAIGIVGAVITFVSVEMTSVTGLYVAFGLWGLFAAFQSPAMEALFADSIPPGKRSFPFMIKYNISNLAQMLGPLLSIFLFLFYGDEWQLPELKPVLEFGCVLAVVGSFMLFQFDDDRAKDYMQDKSQEEREEEQLLEKMVTPSPLRTPKLVGNGSEIDMVYDYSDEDDITVDDKSPPTATENTALLLLKGKTAKELDLERQQRLQEVDDDEEGYMAHLDAKFLCFRTKHVPYILFISDFVISNGAGMTINFFPLFFKEEYGLTPIHVCALFTSQPLVVMILSFIAQRLSKPCGRMPIIAFTRAFSVACLFSMAYAQPMALQILLFLMRGGMMRCSQPLRRSILMDYVPKNIRARWNALEGLSVFSWSGSAVLGGFLIDAYGYRMCFIITSLVYCVGLSMEMVLLPLTKHAVER</sequence>
<dbReference type="PANTHER" id="PTHR23525">
    <property type="entry name" value="TRANSPORTER, PUTATIVE-RELATED"/>
    <property type="match status" value="1"/>
</dbReference>
<comment type="caution">
    <text evidence="4">The sequence shown here is derived from an EMBL/GenBank/DDBJ whole genome shotgun (WGS) entry which is preliminary data.</text>
</comment>
<dbReference type="GO" id="GO:0016020">
    <property type="term" value="C:membrane"/>
    <property type="evidence" value="ECO:0007669"/>
    <property type="project" value="UniProtKB-SubCell"/>
</dbReference>
<dbReference type="Proteomes" id="UP000486351">
    <property type="component" value="Unassembled WGS sequence"/>
</dbReference>
<organism evidence="4 5">
    <name type="scientific">Phytophthora fragariae</name>
    <dbReference type="NCBI Taxonomy" id="53985"/>
    <lineage>
        <taxon>Eukaryota</taxon>
        <taxon>Sar</taxon>
        <taxon>Stramenopiles</taxon>
        <taxon>Oomycota</taxon>
        <taxon>Peronosporomycetes</taxon>
        <taxon>Peronosporales</taxon>
        <taxon>Peronosporaceae</taxon>
        <taxon>Phytophthora</taxon>
    </lineage>
</organism>
<dbReference type="PANTHER" id="PTHR23525:SF1">
    <property type="entry name" value="NODULIN-LIKE DOMAIN-CONTAINING PROTEIN"/>
    <property type="match status" value="1"/>
</dbReference>
<feature type="transmembrane region" description="Helical" evidence="2">
    <location>
        <begin position="153"/>
        <end position="177"/>
    </location>
</feature>
<evidence type="ECO:0000256" key="1">
    <source>
        <dbReference type="ARBA" id="ARBA00004141"/>
    </source>
</evidence>